<dbReference type="GO" id="GO:0005634">
    <property type="term" value="C:nucleus"/>
    <property type="evidence" value="ECO:0007669"/>
    <property type="project" value="EnsemblFungi"/>
</dbReference>
<evidence type="ECO:0000259" key="6">
    <source>
        <dbReference type="SMART" id="SM00385"/>
    </source>
</evidence>
<evidence type="ECO:0000313" key="8">
    <source>
        <dbReference type="EMBL" id="CCD25887.2"/>
    </source>
</evidence>
<gene>
    <name evidence="8" type="primary">NDAI0G01110</name>
    <name evidence="8" type="ordered locus">NDAI_0G01110</name>
</gene>
<comment type="similarity">
    <text evidence="1">Belongs to the cyclin family. Cyclin AB subfamily.</text>
</comment>
<proteinExistence type="inferred from homology"/>
<evidence type="ECO:0000259" key="7">
    <source>
        <dbReference type="SMART" id="SM01332"/>
    </source>
</evidence>
<name>G0WDM6_NAUDC</name>
<protein>
    <submittedName>
        <fullName evidence="8">Uncharacterized protein</fullName>
    </submittedName>
</protein>
<feature type="domain" description="Cyclin-like" evidence="6">
    <location>
        <begin position="397"/>
        <end position="479"/>
    </location>
</feature>
<dbReference type="GO" id="GO:0000086">
    <property type="term" value="P:G2/M transition of mitotic cell cycle"/>
    <property type="evidence" value="ECO:0007669"/>
    <property type="project" value="EnsemblFungi"/>
</dbReference>
<dbReference type="InterPro" id="IPR039361">
    <property type="entry name" value="Cyclin"/>
</dbReference>
<dbReference type="RefSeq" id="XP_003671130.2">
    <property type="nucleotide sequence ID" value="XM_003671082.2"/>
</dbReference>
<dbReference type="GO" id="GO:0010696">
    <property type="term" value="P:positive regulation of mitotic spindle pole body separation"/>
    <property type="evidence" value="ECO:0007669"/>
    <property type="project" value="EnsemblFungi"/>
</dbReference>
<accession>G0WDM6</accession>
<feature type="domain" description="Cyclin-like" evidence="6">
    <location>
        <begin position="300"/>
        <end position="384"/>
    </location>
</feature>
<dbReference type="GO" id="GO:0060631">
    <property type="term" value="P:regulation of meiosis I"/>
    <property type="evidence" value="ECO:0007669"/>
    <property type="project" value="EnsemblFungi"/>
</dbReference>
<keyword evidence="2" id="KW-0132">Cell division</keyword>
<dbReference type="GO" id="GO:0008315">
    <property type="term" value="P:G2/MI transition of meiotic cell cycle"/>
    <property type="evidence" value="ECO:0007669"/>
    <property type="project" value="EnsemblFungi"/>
</dbReference>
<evidence type="ECO:0000256" key="3">
    <source>
        <dbReference type="ARBA" id="ARBA00023127"/>
    </source>
</evidence>
<organism evidence="8 9">
    <name type="scientific">Naumovozyma dairenensis (strain ATCC 10597 / BCRC 20456 / CBS 421 / NBRC 0211 / NRRL Y-12639)</name>
    <name type="common">Saccharomyces dairenensis</name>
    <dbReference type="NCBI Taxonomy" id="1071378"/>
    <lineage>
        <taxon>Eukaryota</taxon>
        <taxon>Fungi</taxon>
        <taxon>Dikarya</taxon>
        <taxon>Ascomycota</taxon>
        <taxon>Saccharomycotina</taxon>
        <taxon>Saccharomycetes</taxon>
        <taxon>Saccharomycetales</taxon>
        <taxon>Saccharomycetaceae</taxon>
        <taxon>Naumovozyma</taxon>
    </lineage>
</organism>
<keyword evidence="3 5" id="KW-0195">Cyclin</keyword>
<dbReference type="GO" id="GO:0005737">
    <property type="term" value="C:cytoplasm"/>
    <property type="evidence" value="ECO:0007669"/>
    <property type="project" value="EnsemblFungi"/>
</dbReference>
<dbReference type="Proteomes" id="UP000000689">
    <property type="component" value="Chromosome 7"/>
</dbReference>
<dbReference type="EMBL" id="HE580273">
    <property type="protein sequence ID" value="CCD25887.2"/>
    <property type="molecule type" value="Genomic_DNA"/>
</dbReference>
<keyword evidence="9" id="KW-1185">Reference proteome</keyword>
<dbReference type="InterPro" id="IPR004367">
    <property type="entry name" value="Cyclin_C-dom"/>
</dbReference>
<dbReference type="GO" id="GO:0016538">
    <property type="term" value="F:cyclin-dependent protein serine/threonine kinase regulator activity"/>
    <property type="evidence" value="ECO:0007669"/>
    <property type="project" value="EnsemblFungi"/>
</dbReference>
<dbReference type="InterPro" id="IPR046965">
    <property type="entry name" value="Cyclin_A/B-like"/>
</dbReference>
<dbReference type="PIRSF" id="PIRSF001771">
    <property type="entry name" value="Cyclin_A_B_D_E"/>
    <property type="match status" value="1"/>
</dbReference>
<evidence type="ECO:0000256" key="4">
    <source>
        <dbReference type="ARBA" id="ARBA00023306"/>
    </source>
</evidence>
<dbReference type="CDD" id="cd20512">
    <property type="entry name" value="CYCLIN_CLBs_yeast_rpt2"/>
    <property type="match status" value="1"/>
</dbReference>
<dbReference type="GO" id="GO:0007052">
    <property type="term" value="P:mitotic spindle organization"/>
    <property type="evidence" value="ECO:0007669"/>
    <property type="project" value="EnsemblFungi"/>
</dbReference>
<reference evidence="8 9" key="1">
    <citation type="journal article" date="2011" name="Proc. Natl. Acad. Sci. U.S.A.">
        <title>Evolutionary erosion of yeast sex chromosomes by mating-type switching accidents.</title>
        <authorList>
            <person name="Gordon J.L."/>
            <person name="Armisen D."/>
            <person name="Proux-Wera E."/>
            <person name="Oheigeartaigh S.S."/>
            <person name="Byrne K.P."/>
            <person name="Wolfe K.H."/>
        </authorList>
    </citation>
    <scope>NUCLEOTIDE SEQUENCE [LARGE SCALE GENOMIC DNA]</scope>
    <source>
        <strain evidence="9">ATCC 10597 / BCRC 20456 / CBS 421 / NBRC 0211 / NRRL Y-12639</strain>
    </source>
</reference>
<dbReference type="HOGENOM" id="CLU_020695_12_3_1"/>
<keyword evidence="4" id="KW-0131">Cell cycle</keyword>
<evidence type="ECO:0000256" key="1">
    <source>
        <dbReference type="ARBA" id="ARBA00006955"/>
    </source>
</evidence>
<dbReference type="PANTHER" id="PTHR10177">
    <property type="entry name" value="CYCLINS"/>
    <property type="match status" value="1"/>
</dbReference>
<evidence type="ECO:0000256" key="5">
    <source>
        <dbReference type="RuleBase" id="RU000383"/>
    </source>
</evidence>
<evidence type="ECO:0000313" key="9">
    <source>
        <dbReference type="Proteomes" id="UP000000689"/>
    </source>
</evidence>
<dbReference type="Gene3D" id="1.10.472.10">
    <property type="entry name" value="Cyclin-like"/>
    <property type="match status" value="2"/>
</dbReference>
<dbReference type="FunFam" id="1.10.472.10:FF:000005">
    <property type="entry name" value="G2/mitotic-specific cyclin B"/>
    <property type="match status" value="1"/>
</dbReference>
<dbReference type="GO" id="GO:0000307">
    <property type="term" value="C:cyclin-dependent protein kinase holoenzyme complex"/>
    <property type="evidence" value="ECO:0007669"/>
    <property type="project" value="EnsemblFungi"/>
</dbReference>
<feature type="domain" description="Cyclin C-terminal" evidence="7">
    <location>
        <begin position="393"/>
        <end position="508"/>
    </location>
</feature>
<dbReference type="STRING" id="1071378.G0WDM6"/>
<dbReference type="SMART" id="SM01332">
    <property type="entry name" value="Cyclin_C"/>
    <property type="match status" value="1"/>
</dbReference>
<dbReference type="AlphaFoldDB" id="G0WDM6"/>
<dbReference type="Pfam" id="PF02984">
    <property type="entry name" value="Cyclin_C"/>
    <property type="match status" value="1"/>
</dbReference>
<dbReference type="PROSITE" id="PS00292">
    <property type="entry name" value="CYCLINS"/>
    <property type="match status" value="1"/>
</dbReference>
<dbReference type="GeneID" id="11497283"/>
<dbReference type="InterPro" id="IPR013763">
    <property type="entry name" value="Cyclin-like_dom"/>
</dbReference>
<dbReference type="InterPro" id="IPR048258">
    <property type="entry name" value="Cyclins_cyclin-box"/>
</dbReference>
<dbReference type="SUPFAM" id="SSF47954">
    <property type="entry name" value="Cyclin-like"/>
    <property type="match status" value="2"/>
</dbReference>
<sequence length="525" mass="60967">MANMEDTVVQYYIHNHFLTAAKPGEIGSNYNIVTIKALNSVACGCFVIFFDDVVSIFYNQNNVRKIINNQNSATRSSFLKTQKSFSRYKKKNNIINWKIILVKINSVEIMSSKTSVLTAYSTAYQLPQNSQTNSIQIENPLARAALTNVTNKTMGFNIKALKNLKLIAREENSKVSKTEVDLENKIIDSYLSTGKENEVPLYPYEERNIPLQKKKRHISGTIWEKDSPKKIKIGSKQQQIVLEEIWDDLDEEDLDDPLMVFEYVQDIFTYLHELELITLPNKQKILRHKNIRENRDILIDWLVKIHVKFQLLPETLFLAINLIDRFLTKESVQLDKLQLVGTSCLFIASKYEEIYCPSIKNFANETDGACSTDDIKKGEKYILKALDFNLNYPNPMNFLRRISKADDYDIQSRTLAKFLLEITIIDCRFIGILPSLCAAAAMFISRKMLGKCQWDRNLIHYCGGYRKEDLQKVCELIMDYLIEPTIHEEFIRKYRSRKFLKASIISVQWAKKVRENNLDLMTLHE</sequence>
<dbReference type="Pfam" id="PF00134">
    <property type="entry name" value="Cyclin_N"/>
    <property type="match status" value="1"/>
</dbReference>
<dbReference type="OrthoDB" id="5590282at2759"/>
<dbReference type="InterPro" id="IPR006671">
    <property type="entry name" value="Cyclin_N"/>
</dbReference>
<dbReference type="SMART" id="SM00385">
    <property type="entry name" value="CYCLIN"/>
    <property type="match status" value="2"/>
</dbReference>
<dbReference type="GO" id="GO:0051301">
    <property type="term" value="P:cell division"/>
    <property type="evidence" value="ECO:0007669"/>
    <property type="project" value="UniProtKB-KW"/>
</dbReference>
<dbReference type="InterPro" id="IPR036915">
    <property type="entry name" value="Cyclin-like_sf"/>
</dbReference>
<evidence type="ECO:0000256" key="2">
    <source>
        <dbReference type="ARBA" id="ARBA00022618"/>
    </source>
</evidence>
<dbReference type="KEGG" id="ndi:NDAI_0G01110"/>
<dbReference type="eggNOG" id="KOG0653">
    <property type="taxonomic scope" value="Eukaryota"/>
</dbReference>